<dbReference type="AlphaFoldDB" id="A0A1S6IT88"/>
<proteinExistence type="predicted"/>
<dbReference type="OrthoDB" id="9882153at2"/>
<keyword evidence="2" id="KW-1185">Reference proteome</keyword>
<dbReference type="EMBL" id="CP019698">
    <property type="protein sequence ID" value="AQS57999.1"/>
    <property type="molecule type" value="Genomic_DNA"/>
</dbReference>
<evidence type="ECO:0000313" key="1">
    <source>
        <dbReference type="EMBL" id="AQS57999.1"/>
    </source>
</evidence>
<reference evidence="1 2" key="1">
    <citation type="journal article" date="2016" name="Int. J. Syst. Evol. Microbiol.">
        <title>Desulfotomaculum ferrireducens sp. nov., a moderately thermophilic sulfate-reducing and dissimilatory Fe(III)-reducing bacterium isolated from compost.</title>
        <authorList>
            <person name="Yang G."/>
            <person name="Guo J."/>
            <person name="Zhuang L."/>
            <person name="Yuan Y."/>
            <person name="Zhou S."/>
        </authorList>
    </citation>
    <scope>NUCLEOTIDE SEQUENCE [LARGE SCALE GENOMIC DNA]</scope>
    <source>
        <strain evidence="1 2">GSS09</strain>
    </source>
</reference>
<evidence type="ECO:0008006" key="3">
    <source>
        <dbReference type="Google" id="ProtNLM"/>
    </source>
</evidence>
<dbReference type="RefSeq" id="WP_077712958.1">
    <property type="nucleotide sequence ID" value="NZ_CP019698.1"/>
</dbReference>
<organism evidence="1 2">
    <name type="scientific">Desulforamulus ferrireducens</name>
    <dbReference type="NCBI Taxonomy" id="1833852"/>
    <lineage>
        <taxon>Bacteria</taxon>
        <taxon>Bacillati</taxon>
        <taxon>Bacillota</taxon>
        <taxon>Clostridia</taxon>
        <taxon>Eubacteriales</taxon>
        <taxon>Peptococcaceae</taxon>
        <taxon>Desulforamulus</taxon>
    </lineage>
</organism>
<accession>A0A1S6IT88</accession>
<dbReference type="KEGG" id="dfg:B0537_02125"/>
<protein>
    <recommendedName>
        <fullName evidence="3">TIGR04255 family protein</fullName>
    </recommendedName>
</protein>
<name>A0A1S6IT88_9FIRM</name>
<sequence length="207" mass="23950">MKVKSLDIQRINITLVFEELDRDFISRDFIRNILTNKPIIHELPDVLLIVYPDIHAQAVIEGKRISLNIQYKNEIASNIYQTLSILACGFKDAVTKGNLIAYGYNYDGIGEIEEDMGSVSLMFKEKFLKEQKQLEDYFGGEIFLMSPKFSLRNRECEIHVEFQPISESSFSYHLNVHFNTTQLPNFQAISDIGISKFEFFKGFVARM</sequence>
<gene>
    <name evidence="1" type="ORF">B0537_02125</name>
</gene>
<evidence type="ECO:0000313" key="2">
    <source>
        <dbReference type="Proteomes" id="UP000189464"/>
    </source>
</evidence>
<dbReference type="STRING" id="1833852.B0537_02125"/>
<dbReference type="Proteomes" id="UP000189464">
    <property type="component" value="Chromosome"/>
</dbReference>